<dbReference type="EMBL" id="BFBB01000009">
    <property type="protein sequence ID" value="GBF51864.1"/>
    <property type="molecule type" value="Genomic_DNA"/>
</dbReference>
<dbReference type="CDD" id="cd14726">
    <property type="entry name" value="TraB_PrgY-like"/>
    <property type="match status" value="1"/>
</dbReference>
<evidence type="ECO:0000256" key="1">
    <source>
        <dbReference type="SAM" id="Phobius"/>
    </source>
</evidence>
<evidence type="ECO:0000313" key="2">
    <source>
        <dbReference type="EMBL" id="GBF51864.1"/>
    </source>
</evidence>
<gene>
    <name evidence="2" type="primary">traB</name>
    <name evidence="2" type="ORF">LPTSP4_34020</name>
</gene>
<comment type="caution">
    <text evidence="2">The sequence shown here is derived from an EMBL/GenBank/DDBJ whole genome shotgun (WGS) entry which is preliminary data.</text>
</comment>
<protein>
    <submittedName>
        <fullName evidence="2">Pheromone shutdown protein</fullName>
    </submittedName>
</protein>
<dbReference type="InterPro" id="IPR046345">
    <property type="entry name" value="TraB_PrgY-like"/>
</dbReference>
<evidence type="ECO:0000313" key="3">
    <source>
        <dbReference type="Proteomes" id="UP000245133"/>
    </source>
</evidence>
<feature type="transmembrane region" description="Helical" evidence="1">
    <location>
        <begin position="323"/>
        <end position="346"/>
    </location>
</feature>
<dbReference type="AlphaFoldDB" id="A0A2P2E4S8"/>
<feature type="transmembrane region" description="Helical" evidence="1">
    <location>
        <begin position="297"/>
        <end position="317"/>
    </location>
</feature>
<sequence>MPSIKKSATKTKSSRKSGFTTDEPYHVEYIGKTEVHLLGTAHISEKSVEAVEALVEKVKPDAICVELCDSRMKSLEDPDYLKKMDIFKVFKERKMWLLLSSLILSSFQKKMGNQKVRPGDEMRKGIQLGREKGLLVVPVDREIQTTLKRAWGNVGFFSKTFLFSALITSLFVKEDVSVEKIEEMKSEDILNDLFSQLPRRYDSIRNVIIDERDIYLSEKIRRVALEGKFKKIIAIVGAGHLKGILQHIQHEHPLEPLESLPKSSWLDYAKIAIYPIFFAGLIGYTTYTQGKEAGGDILSQLVWIKGGLAAFGALVAWGHPISIFLAFLTAPIGTFVPIFKAGWVAALSESYLRKPTVEDFEKIAEDSETVSGFWRNRVIRIFLIFFLPQIGSTVGTFLVAWKGIRNLF</sequence>
<dbReference type="PANTHER" id="PTHR21530:SF7">
    <property type="entry name" value="TRAB DOMAIN-CONTAINING PROTEIN"/>
    <property type="match status" value="1"/>
</dbReference>
<dbReference type="NCBIfam" id="TIGR00261">
    <property type="entry name" value="traB"/>
    <property type="match status" value="1"/>
</dbReference>
<keyword evidence="1" id="KW-1133">Transmembrane helix</keyword>
<dbReference type="InterPro" id="IPR005230">
    <property type="entry name" value="TraB_bac"/>
</dbReference>
<keyword evidence="3" id="KW-1185">Reference proteome</keyword>
<keyword evidence="1" id="KW-0812">Transmembrane</keyword>
<dbReference type="RefSeq" id="WP_108978256.1">
    <property type="nucleotide sequence ID" value="NZ_BFBB01000009.1"/>
</dbReference>
<dbReference type="Pfam" id="PF01963">
    <property type="entry name" value="TraB_PrgY_gumN"/>
    <property type="match status" value="1"/>
</dbReference>
<dbReference type="OrthoDB" id="9809330at2"/>
<feature type="transmembrane region" description="Helical" evidence="1">
    <location>
        <begin position="268"/>
        <end position="285"/>
    </location>
</feature>
<proteinExistence type="predicted"/>
<accession>A0A2P2E4S8</accession>
<reference evidence="2 3" key="1">
    <citation type="submission" date="2018-02" db="EMBL/GenBank/DDBJ databases">
        <title>Novel Leptospira species isolated from soil and water in Japan.</title>
        <authorList>
            <person name="Nakao R."/>
            <person name="Masuzawa T."/>
        </authorList>
    </citation>
    <scope>NUCLEOTIDE SEQUENCE [LARGE SCALE GENOMIC DNA]</scope>
    <source>
        <strain evidence="2 3">YH101</strain>
    </source>
</reference>
<dbReference type="PANTHER" id="PTHR21530">
    <property type="entry name" value="PHEROMONE SHUTDOWN PROTEIN"/>
    <property type="match status" value="1"/>
</dbReference>
<feature type="transmembrane region" description="Helical" evidence="1">
    <location>
        <begin position="381"/>
        <end position="401"/>
    </location>
</feature>
<organism evidence="2 3">
    <name type="scientific">Leptospira ryugenii</name>
    <dbReference type="NCBI Taxonomy" id="1917863"/>
    <lineage>
        <taxon>Bacteria</taxon>
        <taxon>Pseudomonadati</taxon>
        <taxon>Spirochaetota</taxon>
        <taxon>Spirochaetia</taxon>
        <taxon>Leptospirales</taxon>
        <taxon>Leptospiraceae</taxon>
        <taxon>Leptospira</taxon>
    </lineage>
</organism>
<dbReference type="Proteomes" id="UP000245133">
    <property type="component" value="Unassembled WGS sequence"/>
</dbReference>
<name>A0A2P2E4S8_9LEPT</name>
<keyword evidence="1" id="KW-0472">Membrane</keyword>
<dbReference type="InterPro" id="IPR002816">
    <property type="entry name" value="TraB/PrgY/GumN_fam"/>
</dbReference>